<protein>
    <recommendedName>
        <fullName evidence="2">F-box associated beta-propeller type 1 domain-containing protein</fullName>
    </recommendedName>
</protein>
<name>A0A9Q1KAF1_9CARY</name>
<dbReference type="NCBIfam" id="TIGR01640">
    <property type="entry name" value="F_box_assoc_1"/>
    <property type="match status" value="1"/>
</dbReference>
<gene>
    <name evidence="3" type="ORF">Cgig2_022481</name>
</gene>
<dbReference type="Pfam" id="PF07734">
    <property type="entry name" value="FBA_1"/>
    <property type="match status" value="1"/>
</dbReference>
<dbReference type="InterPro" id="IPR036322">
    <property type="entry name" value="WD40_repeat_dom_sf"/>
</dbReference>
<evidence type="ECO:0000259" key="2">
    <source>
        <dbReference type="Pfam" id="PF07734"/>
    </source>
</evidence>
<dbReference type="Proteomes" id="UP001153076">
    <property type="component" value="Unassembled WGS sequence"/>
</dbReference>
<dbReference type="InterPro" id="IPR006527">
    <property type="entry name" value="F-box-assoc_dom_typ1"/>
</dbReference>
<evidence type="ECO:0000256" key="1">
    <source>
        <dbReference type="SAM" id="MobiDB-lite"/>
    </source>
</evidence>
<dbReference type="SUPFAM" id="SSF50978">
    <property type="entry name" value="WD40 repeat-like"/>
    <property type="match status" value="1"/>
</dbReference>
<dbReference type="PANTHER" id="PTHR31111">
    <property type="entry name" value="BNAA05G37150D PROTEIN-RELATED"/>
    <property type="match status" value="1"/>
</dbReference>
<dbReference type="AlphaFoldDB" id="A0A9Q1KAF1"/>
<dbReference type="PANTHER" id="PTHR31111:SF134">
    <property type="entry name" value="F-BOX ASSOCIATED INTERACTION DOMAIN-CONTAINING PROTEIN"/>
    <property type="match status" value="1"/>
</dbReference>
<sequence>MPPMPAQRSYAVGLGFDRSKIDYKVVRIVILSAYNECYRICADIFMLFDGTWRKADGYISGYASGIMGRGVYMNGVMHWVLERKECRDNNYSILTFNLATEVFEEMLVPEGISRRSMVLTTLTLSGDEKLVVYHNDHICNVWVMEEYGSSESWRKLCTIDVGSEYATVLNARENGEIFVSTNQGKLLRYNPNTEKLINIRLGHSSPLDYVGPCMESLVFLGHHHGTVCGKRFQVEEEQGSGRKKRVNLPSTSRRSKSTVDQMCEAEIRVVGTNKAYE</sequence>
<dbReference type="OrthoDB" id="5314306at2759"/>
<dbReference type="EMBL" id="JAKOGI010000222">
    <property type="protein sequence ID" value="KAJ8439344.1"/>
    <property type="molecule type" value="Genomic_DNA"/>
</dbReference>
<evidence type="ECO:0000313" key="4">
    <source>
        <dbReference type="Proteomes" id="UP001153076"/>
    </source>
</evidence>
<dbReference type="InterPro" id="IPR017451">
    <property type="entry name" value="F-box-assoc_interact_dom"/>
</dbReference>
<proteinExistence type="predicted"/>
<evidence type="ECO:0000313" key="3">
    <source>
        <dbReference type="EMBL" id="KAJ8439344.1"/>
    </source>
</evidence>
<feature type="domain" description="F-box associated beta-propeller type 1" evidence="2">
    <location>
        <begin position="8"/>
        <end position="190"/>
    </location>
</feature>
<feature type="region of interest" description="Disordered" evidence="1">
    <location>
        <begin position="239"/>
        <end position="258"/>
    </location>
</feature>
<reference evidence="3" key="1">
    <citation type="submission" date="2022-04" db="EMBL/GenBank/DDBJ databases">
        <title>Carnegiea gigantea Genome sequencing and assembly v2.</title>
        <authorList>
            <person name="Copetti D."/>
            <person name="Sanderson M.J."/>
            <person name="Burquez A."/>
            <person name="Wojciechowski M.F."/>
        </authorList>
    </citation>
    <scope>NUCLEOTIDE SEQUENCE</scope>
    <source>
        <strain evidence="3">SGP5-SGP5p</strain>
        <tissue evidence="3">Aerial part</tissue>
    </source>
</reference>
<organism evidence="3 4">
    <name type="scientific">Carnegiea gigantea</name>
    <dbReference type="NCBI Taxonomy" id="171969"/>
    <lineage>
        <taxon>Eukaryota</taxon>
        <taxon>Viridiplantae</taxon>
        <taxon>Streptophyta</taxon>
        <taxon>Embryophyta</taxon>
        <taxon>Tracheophyta</taxon>
        <taxon>Spermatophyta</taxon>
        <taxon>Magnoliopsida</taxon>
        <taxon>eudicotyledons</taxon>
        <taxon>Gunneridae</taxon>
        <taxon>Pentapetalae</taxon>
        <taxon>Caryophyllales</taxon>
        <taxon>Cactineae</taxon>
        <taxon>Cactaceae</taxon>
        <taxon>Cactoideae</taxon>
        <taxon>Echinocereeae</taxon>
        <taxon>Carnegiea</taxon>
    </lineage>
</organism>
<keyword evidence="4" id="KW-1185">Reference proteome</keyword>
<comment type="caution">
    <text evidence="3">The sequence shown here is derived from an EMBL/GenBank/DDBJ whole genome shotgun (WGS) entry which is preliminary data.</text>
</comment>
<accession>A0A9Q1KAF1</accession>